<dbReference type="EMBL" id="JABAHY010000004">
    <property type="protein sequence ID" value="NLS09666.1"/>
    <property type="molecule type" value="Genomic_DNA"/>
</dbReference>
<dbReference type="GO" id="GO:0070038">
    <property type="term" value="F:rRNA (pseudouridine-N3-)-methyltransferase activity"/>
    <property type="evidence" value="ECO:0007669"/>
    <property type="project" value="UniProtKB-UniRule"/>
</dbReference>
<proteinExistence type="inferred from homology"/>
<evidence type="ECO:0000313" key="7">
    <source>
        <dbReference type="Proteomes" id="UP000523139"/>
    </source>
</evidence>
<dbReference type="InterPro" id="IPR029026">
    <property type="entry name" value="tRNA_m1G_MTases_N"/>
</dbReference>
<evidence type="ECO:0000256" key="4">
    <source>
        <dbReference type="ARBA" id="ARBA00038303"/>
    </source>
</evidence>
<protein>
    <recommendedName>
        <fullName evidence="5">Ribosomal RNA large subunit methyltransferase H</fullName>
        <ecNumber evidence="5">2.1.1.177</ecNumber>
    </recommendedName>
    <alternativeName>
        <fullName evidence="5">23S rRNA (pseudouridine1915-N3)-methyltransferase</fullName>
    </alternativeName>
    <alternativeName>
        <fullName evidence="5">23S rRNA m3Psi1915 methyltransferase</fullName>
    </alternativeName>
    <alternativeName>
        <fullName evidence="5">rRNA (pseudouridine-N3-)-methyltransferase RlmH</fullName>
    </alternativeName>
</protein>
<comment type="caution">
    <text evidence="6">The sequence shown here is derived from an EMBL/GenBank/DDBJ whole genome shotgun (WGS) entry which is preliminary data.</text>
</comment>
<comment type="subcellular location">
    <subcellularLocation>
        <location evidence="5">Cytoplasm</location>
    </subcellularLocation>
</comment>
<reference evidence="6 7" key="1">
    <citation type="submission" date="2020-04" db="EMBL/GenBank/DDBJ databases">
        <title>Nesterenkonia sp. nov., isolated from marine sediment.</title>
        <authorList>
            <person name="Zhang G."/>
        </authorList>
    </citation>
    <scope>NUCLEOTIDE SEQUENCE [LARGE SCALE GENOMIC DNA]</scope>
    <source>
        <strain evidence="6 7">MY13</strain>
    </source>
</reference>
<feature type="binding site" evidence="5">
    <location>
        <position position="96"/>
    </location>
    <ligand>
        <name>S-adenosyl-L-methionine</name>
        <dbReference type="ChEBI" id="CHEBI:59789"/>
    </ligand>
</feature>
<comment type="catalytic activity">
    <reaction evidence="5">
        <text>pseudouridine(1915) in 23S rRNA + S-adenosyl-L-methionine = N(3)-methylpseudouridine(1915) in 23S rRNA + S-adenosyl-L-homocysteine + H(+)</text>
        <dbReference type="Rhea" id="RHEA:42752"/>
        <dbReference type="Rhea" id="RHEA-COMP:10221"/>
        <dbReference type="Rhea" id="RHEA-COMP:10222"/>
        <dbReference type="ChEBI" id="CHEBI:15378"/>
        <dbReference type="ChEBI" id="CHEBI:57856"/>
        <dbReference type="ChEBI" id="CHEBI:59789"/>
        <dbReference type="ChEBI" id="CHEBI:65314"/>
        <dbReference type="ChEBI" id="CHEBI:74486"/>
        <dbReference type="EC" id="2.1.1.177"/>
    </reaction>
</comment>
<evidence type="ECO:0000256" key="5">
    <source>
        <dbReference type="HAMAP-Rule" id="MF_00658"/>
    </source>
</evidence>
<comment type="function">
    <text evidence="5">Specifically methylates the pseudouridine at position 1915 (m3Psi1915) in 23S rRNA.</text>
</comment>
<sequence length="148" mass="16891">MLAIGKKHEPWVTEGIDRYQKRLRKPFDIDFKLLPHSSREQDAARNEESAKILSALKPSDHVILCDERGSNISSTQLAKKLQNQFTAGRQVTVVIGGAYGVNQELTSRADFVWSLSKLVFPHQLVRLILTEQIYRAQEINAGRPYHHE</sequence>
<evidence type="ECO:0000256" key="1">
    <source>
        <dbReference type="ARBA" id="ARBA00022603"/>
    </source>
</evidence>
<dbReference type="Proteomes" id="UP000523139">
    <property type="component" value="Unassembled WGS sequence"/>
</dbReference>
<dbReference type="PIRSF" id="PIRSF004505">
    <property type="entry name" value="MT_bac"/>
    <property type="match status" value="1"/>
</dbReference>
<gene>
    <name evidence="5 6" type="primary">rlmH</name>
    <name evidence="6" type="ORF">HGQ17_06530</name>
</gene>
<evidence type="ECO:0000256" key="3">
    <source>
        <dbReference type="ARBA" id="ARBA00022691"/>
    </source>
</evidence>
<name>A0A7X8TJ23_9MICC</name>
<keyword evidence="7" id="KW-1185">Reference proteome</keyword>
<comment type="subunit">
    <text evidence="5">Homodimer.</text>
</comment>
<dbReference type="SUPFAM" id="SSF75217">
    <property type="entry name" value="alpha/beta knot"/>
    <property type="match status" value="1"/>
</dbReference>
<dbReference type="EC" id="2.1.1.177" evidence="5"/>
<comment type="caution">
    <text evidence="5">Lacks conserved residue(s) required for the propagation of feature annotation.</text>
</comment>
<dbReference type="PANTHER" id="PTHR33603:SF1">
    <property type="entry name" value="RIBOSOMAL RNA LARGE SUBUNIT METHYLTRANSFERASE H"/>
    <property type="match status" value="1"/>
</dbReference>
<dbReference type="CDD" id="cd18081">
    <property type="entry name" value="RlmH-like"/>
    <property type="match status" value="1"/>
</dbReference>
<keyword evidence="1 5" id="KW-0489">Methyltransferase</keyword>
<accession>A0A7X8TJ23</accession>
<dbReference type="HAMAP" id="MF_00658">
    <property type="entry name" value="23SrRNA_methyltr_H"/>
    <property type="match status" value="1"/>
</dbReference>
<dbReference type="Pfam" id="PF02590">
    <property type="entry name" value="SPOUT_MTase"/>
    <property type="match status" value="1"/>
</dbReference>
<organism evidence="6 7">
    <name type="scientific">Nesterenkonia sedimenti</name>
    <dbReference type="NCBI Taxonomy" id="1463632"/>
    <lineage>
        <taxon>Bacteria</taxon>
        <taxon>Bacillati</taxon>
        <taxon>Actinomycetota</taxon>
        <taxon>Actinomycetes</taxon>
        <taxon>Micrococcales</taxon>
        <taxon>Micrococcaceae</taxon>
        <taxon>Nesterenkonia</taxon>
    </lineage>
</organism>
<dbReference type="InterPro" id="IPR029028">
    <property type="entry name" value="Alpha/beta_knot_MTases"/>
</dbReference>
<comment type="similarity">
    <text evidence="4 5">Belongs to the RNA methyltransferase RlmH family.</text>
</comment>
<feature type="binding site" evidence="5">
    <location>
        <begin position="115"/>
        <end position="120"/>
    </location>
    <ligand>
        <name>S-adenosyl-L-methionine</name>
        <dbReference type="ChEBI" id="CHEBI:59789"/>
    </ligand>
</feature>
<keyword evidence="3 5" id="KW-0949">S-adenosyl-L-methionine</keyword>
<evidence type="ECO:0000256" key="2">
    <source>
        <dbReference type="ARBA" id="ARBA00022679"/>
    </source>
</evidence>
<keyword evidence="5" id="KW-0963">Cytoplasm</keyword>
<dbReference type="InterPro" id="IPR003742">
    <property type="entry name" value="RlmH-like"/>
</dbReference>
<dbReference type="GO" id="GO:0005737">
    <property type="term" value="C:cytoplasm"/>
    <property type="evidence" value="ECO:0007669"/>
    <property type="project" value="UniProtKB-SubCell"/>
</dbReference>
<dbReference type="AlphaFoldDB" id="A0A7X8TJ23"/>
<dbReference type="NCBIfam" id="NF000986">
    <property type="entry name" value="PRK00103.1-4"/>
    <property type="match status" value="1"/>
</dbReference>
<dbReference type="PANTHER" id="PTHR33603">
    <property type="entry name" value="METHYLTRANSFERASE"/>
    <property type="match status" value="1"/>
</dbReference>
<keyword evidence="5" id="KW-0698">rRNA processing</keyword>
<dbReference type="Gene3D" id="3.40.1280.10">
    <property type="match status" value="1"/>
</dbReference>
<evidence type="ECO:0000313" key="6">
    <source>
        <dbReference type="EMBL" id="NLS09666.1"/>
    </source>
</evidence>
<keyword evidence="2 5" id="KW-0808">Transferase</keyword>